<feature type="region of interest" description="Disordered" evidence="1">
    <location>
        <begin position="109"/>
        <end position="128"/>
    </location>
</feature>
<feature type="region of interest" description="Disordered" evidence="1">
    <location>
        <begin position="55"/>
        <end position="75"/>
    </location>
</feature>
<protein>
    <submittedName>
        <fullName evidence="3">Uncharacterized protein</fullName>
    </submittedName>
</protein>
<dbReference type="EMBL" id="JAVFWL010000004">
    <property type="protein sequence ID" value="KAK6752450.1"/>
    <property type="molecule type" value="Genomic_DNA"/>
</dbReference>
<keyword evidence="2" id="KW-0472">Membrane</keyword>
<comment type="caution">
    <text evidence="3">The sequence shown here is derived from an EMBL/GenBank/DDBJ whole genome shotgun (WGS) entry which is preliminary data.</text>
</comment>
<sequence length="128" mass="14121">MGNWLEARMSPGTTFALQVIMVGIIVLDFVLGVVGAVIYAVHSKKISKKLRLRQYGPPPMSEGDAGGEEPLPLVGPEQEEDPAFGFVGMPRNQRKQYAKSDNRFLVIPPAVPKQNKKRTNMMREGAVQ</sequence>
<evidence type="ECO:0000256" key="2">
    <source>
        <dbReference type="SAM" id="Phobius"/>
    </source>
</evidence>
<keyword evidence="4" id="KW-1185">Reference proteome</keyword>
<keyword evidence="2" id="KW-1133">Transmembrane helix</keyword>
<keyword evidence="2" id="KW-0812">Transmembrane</keyword>
<feature type="transmembrane region" description="Helical" evidence="2">
    <location>
        <begin position="15"/>
        <end position="41"/>
    </location>
</feature>
<name>A0ABR1DPS7_NECAM</name>
<gene>
    <name evidence="3" type="primary">Necator_chrIV.g17010</name>
    <name evidence="3" type="ORF">RB195_003712</name>
</gene>
<organism evidence="3 4">
    <name type="scientific">Necator americanus</name>
    <name type="common">Human hookworm</name>
    <dbReference type="NCBI Taxonomy" id="51031"/>
    <lineage>
        <taxon>Eukaryota</taxon>
        <taxon>Metazoa</taxon>
        <taxon>Ecdysozoa</taxon>
        <taxon>Nematoda</taxon>
        <taxon>Chromadorea</taxon>
        <taxon>Rhabditida</taxon>
        <taxon>Rhabditina</taxon>
        <taxon>Rhabditomorpha</taxon>
        <taxon>Strongyloidea</taxon>
        <taxon>Ancylostomatidae</taxon>
        <taxon>Bunostominae</taxon>
        <taxon>Necator</taxon>
    </lineage>
</organism>
<evidence type="ECO:0000256" key="1">
    <source>
        <dbReference type="SAM" id="MobiDB-lite"/>
    </source>
</evidence>
<evidence type="ECO:0000313" key="4">
    <source>
        <dbReference type="Proteomes" id="UP001303046"/>
    </source>
</evidence>
<dbReference type="Proteomes" id="UP001303046">
    <property type="component" value="Unassembled WGS sequence"/>
</dbReference>
<proteinExistence type="predicted"/>
<reference evidence="3 4" key="1">
    <citation type="submission" date="2023-08" db="EMBL/GenBank/DDBJ databases">
        <title>A Necator americanus chromosomal reference genome.</title>
        <authorList>
            <person name="Ilik V."/>
            <person name="Petrzelkova K.J."/>
            <person name="Pardy F."/>
            <person name="Fuh T."/>
            <person name="Niatou-Singa F.S."/>
            <person name="Gouil Q."/>
            <person name="Baker L."/>
            <person name="Ritchie M.E."/>
            <person name="Jex A.R."/>
            <person name="Gazzola D."/>
            <person name="Li H."/>
            <person name="Toshio Fujiwara R."/>
            <person name="Zhan B."/>
            <person name="Aroian R.V."/>
            <person name="Pafco B."/>
            <person name="Schwarz E.M."/>
        </authorList>
    </citation>
    <scope>NUCLEOTIDE SEQUENCE [LARGE SCALE GENOMIC DNA]</scope>
    <source>
        <strain evidence="3 4">Aroian</strain>
        <tissue evidence="3">Whole animal</tissue>
    </source>
</reference>
<evidence type="ECO:0000313" key="3">
    <source>
        <dbReference type="EMBL" id="KAK6752450.1"/>
    </source>
</evidence>
<accession>A0ABR1DPS7</accession>